<dbReference type="PANTHER" id="PTHR31609:SF1">
    <property type="entry name" value="CARBOHYDRATE DEACETYLASE"/>
    <property type="match status" value="1"/>
</dbReference>
<evidence type="ECO:0000313" key="8">
    <source>
        <dbReference type="Proteomes" id="UP000886657"/>
    </source>
</evidence>
<dbReference type="Gene3D" id="3.20.20.370">
    <property type="entry name" value="Glycoside hydrolase/deacetylase"/>
    <property type="match status" value="1"/>
</dbReference>
<keyword evidence="2" id="KW-0479">Metal-binding</keyword>
<evidence type="ECO:0000256" key="1">
    <source>
        <dbReference type="ARBA" id="ARBA00001946"/>
    </source>
</evidence>
<dbReference type="GO" id="GO:0016787">
    <property type="term" value="F:hydrolase activity"/>
    <property type="evidence" value="ECO:0007669"/>
    <property type="project" value="UniProtKB-KW"/>
</dbReference>
<proteinExistence type="predicted"/>
<dbReference type="CDD" id="cd10802">
    <property type="entry name" value="YdjC_TTHB029_like"/>
    <property type="match status" value="1"/>
</dbReference>
<dbReference type="AlphaFoldDB" id="A0A9D7SK86"/>
<dbReference type="PANTHER" id="PTHR31609">
    <property type="entry name" value="YDJC DEACETYLASE FAMILY MEMBER"/>
    <property type="match status" value="1"/>
</dbReference>
<reference evidence="7" key="1">
    <citation type="submission" date="2020-10" db="EMBL/GenBank/DDBJ databases">
        <title>Connecting structure to function with the recovery of over 1000 high-quality activated sludge metagenome-assembled genomes encoding full-length rRNA genes using long-read sequencing.</title>
        <authorList>
            <person name="Singleton C.M."/>
            <person name="Petriglieri F."/>
            <person name="Kristensen J.M."/>
            <person name="Kirkegaard R.H."/>
            <person name="Michaelsen T.Y."/>
            <person name="Andersen M.H."/>
            <person name="Karst S.M."/>
            <person name="Dueholm M.S."/>
            <person name="Nielsen P.H."/>
            <person name="Albertsen M."/>
        </authorList>
    </citation>
    <scope>NUCLEOTIDE SEQUENCE</scope>
    <source>
        <strain evidence="7">Skiv_18-Q3-R9-52_MAXAC.067</strain>
    </source>
</reference>
<dbReference type="GO" id="GO:0019213">
    <property type="term" value="F:deacetylase activity"/>
    <property type="evidence" value="ECO:0007669"/>
    <property type="project" value="TreeGrafter"/>
</dbReference>
<dbReference type="InterPro" id="IPR006879">
    <property type="entry name" value="YdjC-like"/>
</dbReference>
<evidence type="ECO:0000256" key="4">
    <source>
        <dbReference type="ARBA" id="ARBA00022842"/>
    </source>
</evidence>
<organism evidence="7 8">
    <name type="scientific">Candidatus Geothrix skivensis</name>
    <dbReference type="NCBI Taxonomy" id="2954439"/>
    <lineage>
        <taxon>Bacteria</taxon>
        <taxon>Pseudomonadati</taxon>
        <taxon>Acidobacteriota</taxon>
        <taxon>Holophagae</taxon>
        <taxon>Holophagales</taxon>
        <taxon>Holophagaceae</taxon>
        <taxon>Geothrix</taxon>
    </lineage>
</organism>
<dbReference type="InterPro" id="IPR011330">
    <property type="entry name" value="Glyco_hydro/deAcase_b/a-brl"/>
</dbReference>
<sequence>MVWWTWICGLCLGAATLCAQPATLAERLGYSPKDRLLIINADDGGLAHAENLATLDALRRGLVGSATLMATCPWFPEIAAAAAADPRLDFGVHLVVTSEWEAMRWGPVLGRTAVPSLVDAQGYLLGSVRAVHAQAKPAEVEAECRAQIQKTLDAGVDVSHLDMHMHALALDARLFEVYVKLAREFDLPARFLPTRDELWEVQRARFAAAGILTADRLYPGAPQPGETVADTWRRVIRGLKPGVSELYIHVALDHPEMQALTGQEPMRTGWRDRAEEYRLFTTDPGLRRLLEIEGIKLIRWRDLRDLQRRERPKP</sequence>
<dbReference type="GO" id="GO:0046872">
    <property type="term" value="F:metal ion binding"/>
    <property type="evidence" value="ECO:0007669"/>
    <property type="project" value="UniProtKB-KW"/>
</dbReference>
<name>A0A9D7SK86_9BACT</name>
<evidence type="ECO:0000256" key="6">
    <source>
        <dbReference type="SAM" id="SignalP"/>
    </source>
</evidence>
<comment type="caution">
    <text evidence="7">The sequence shown here is derived from an EMBL/GenBank/DDBJ whole genome shotgun (WGS) entry which is preliminary data.</text>
</comment>
<keyword evidence="6" id="KW-0732">Signal</keyword>
<dbReference type="SUPFAM" id="SSF88713">
    <property type="entry name" value="Glycoside hydrolase/deacetylase"/>
    <property type="match status" value="1"/>
</dbReference>
<dbReference type="Proteomes" id="UP000886657">
    <property type="component" value="Unassembled WGS sequence"/>
</dbReference>
<keyword evidence="3" id="KW-0378">Hydrolase</keyword>
<dbReference type="GO" id="GO:0005975">
    <property type="term" value="P:carbohydrate metabolic process"/>
    <property type="evidence" value="ECO:0007669"/>
    <property type="project" value="InterPro"/>
</dbReference>
<keyword evidence="4" id="KW-0460">Magnesium</keyword>
<evidence type="ECO:0000313" key="7">
    <source>
        <dbReference type="EMBL" id="MBK9797803.1"/>
    </source>
</evidence>
<keyword evidence="5" id="KW-0119">Carbohydrate metabolism</keyword>
<evidence type="ECO:0000256" key="3">
    <source>
        <dbReference type="ARBA" id="ARBA00022801"/>
    </source>
</evidence>
<dbReference type="Pfam" id="PF04794">
    <property type="entry name" value="YdjC"/>
    <property type="match status" value="1"/>
</dbReference>
<gene>
    <name evidence="7" type="ORF">IPP58_15245</name>
</gene>
<evidence type="ECO:0000256" key="5">
    <source>
        <dbReference type="ARBA" id="ARBA00023277"/>
    </source>
</evidence>
<comment type="cofactor">
    <cofactor evidence="1">
        <name>Mg(2+)</name>
        <dbReference type="ChEBI" id="CHEBI:18420"/>
    </cofactor>
</comment>
<feature type="chain" id="PRO_5038475078" evidence="6">
    <location>
        <begin position="20"/>
        <end position="314"/>
    </location>
</feature>
<protein>
    <submittedName>
        <fullName evidence="7">Polysaccharide deacetylase family protein</fullName>
    </submittedName>
</protein>
<feature type="signal peptide" evidence="6">
    <location>
        <begin position="1"/>
        <end position="19"/>
    </location>
</feature>
<evidence type="ECO:0000256" key="2">
    <source>
        <dbReference type="ARBA" id="ARBA00022723"/>
    </source>
</evidence>
<accession>A0A9D7SK86</accession>
<dbReference type="EMBL" id="JADKIO010000012">
    <property type="protein sequence ID" value="MBK9797803.1"/>
    <property type="molecule type" value="Genomic_DNA"/>
</dbReference>